<accession>A0ACD0NSS3</accession>
<organism evidence="1 2">
    <name type="scientific">Violaceomyces palustris</name>
    <dbReference type="NCBI Taxonomy" id="1673888"/>
    <lineage>
        <taxon>Eukaryota</taxon>
        <taxon>Fungi</taxon>
        <taxon>Dikarya</taxon>
        <taxon>Basidiomycota</taxon>
        <taxon>Ustilaginomycotina</taxon>
        <taxon>Ustilaginomycetes</taxon>
        <taxon>Violaceomycetales</taxon>
        <taxon>Violaceomycetaceae</taxon>
        <taxon>Violaceomyces</taxon>
    </lineage>
</organism>
<sequence>MWEGGGLLAWGPFFLSSLLFVAPLFPSLFSLSSFLAITYGRGRSGVRGKSRVGTILLPSMLTAWWIRFWLTCTSTP</sequence>
<evidence type="ECO:0000313" key="1">
    <source>
        <dbReference type="EMBL" id="PWN48853.1"/>
    </source>
</evidence>
<protein>
    <submittedName>
        <fullName evidence="1">Uncharacterized protein</fullName>
    </submittedName>
</protein>
<proteinExistence type="predicted"/>
<dbReference type="Proteomes" id="UP000245626">
    <property type="component" value="Unassembled WGS sequence"/>
</dbReference>
<name>A0ACD0NSS3_9BASI</name>
<reference evidence="1 2" key="1">
    <citation type="journal article" date="2018" name="Mol. Biol. Evol.">
        <title>Broad Genomic Sampling Reveals a Smut Pathogenic Ancestry of the Fungal Clade Ustilaginomycotina.</title>
        <authorList>
            <person name="Kijpornyongpan T."/>
            <person name="Mondo S.J."/>
            <person name="Barry K."/>
            <person name="Sandor L."/>
            <person name="Lee J."/>
            <person name="Lipzen A."/>
            <person name="Pangilinan J."/>
            <person name="LaButti K."/>
            <person name="Hainaut M."/>
            <person name="Henrissat B."/>
            <person name="Grigoriev I.V."/>
            <person name="Spatafora J.W."/>
            <person name="Aime M.C."/>
        </authorList>
    </citation>
    <scope>NUCLEOTIDE SEQUENCE [LARGE SCALE GENOMIC DNA]</scope>
    <source>
        <strain evidence="1 2">SA 807</strain>
    </source>
</reference>
<gene>
    <name evidence="1" type="ORF">IE53DRAFT_388935</name>
</gene>
<keyword evidence="2" id="KW-1185">Reference proteome</keyword>
<evidence type="ECO:0000313" key="2">
    <source>
        <dbReference type="Proteomes" id="UP000245626"/>
    </source>
</evidence>
<dbReference type="EMBL" id="KZ820132">
    <property type="protein sequence ID" value="PWN48853.1"/>
    <property type="molecule type" value="Genomic_DNA"/>
</dbReference>